<dbReference type="GO" id="GO:0005737">
    <property type="term" value="C:cytoplasm"/>
    <property type="evidence" value="ECO:0007669"/>
    <property type="project" value="TreeGrafter"/>
</dbReference>
<reference evidence="5 6" key="1">
    <citation type="journal article" date="2023" name="Elife">
        <title>Identification of key yeast species and microbe-microbe interactions impacting larval growth of Drosophila in the wild.</title>
        <authorList>
            <person name="Mure A."/>
            <person name="Sugiura Y."/>
            <person name="Maeda R."/>
            <person name="Honda K."/>
            <person name="Sakurai N."/>
            <person name="Takahashi Y."/>
            <person name="Watada M."/>
            <person name="Katoh T."/>
            <person name="Gotoh A."/>
            <person name="Gotoh Y."/>
            <person name="Taniguchi I."/>
            <person name="Nakamura K."/>
            <person name="Hayashi T."/>
            <person name="Katayama T."/>
            <person name="Uemura T."/>
            <person name="Hattori Y."/>
        </authorList>
    </citation>
    <scope>NUCLEOTIDE SEQUENCE [LARGE SCALE GENOMIC DNA]</scope>
    <source>
        <strain evidence="5 6">SC-9</strain>
    </source>
</reference>
<dbReference type="GO" id="GO:0005519">
    <property type="term" value="F:cytoskeletal regulatory protein binding"/>
    <property type="evidence" value="ECO:0007669"/>
    <property type="project" value="InterPro"/>
</dbReference>
<proteinExistence type="predicted"/>
<feature type="compositionally biased region" description="Polar residues" evidence="3">
    <location>
        <begin position="273"/>
        <end position="284"/>
    </location>
</feature>
<organism evidence="5 6">
    <name type="scientific">Saccharomycopsis crataegensis</name>
    <dbReference type="NCBI Taxonomy" id="43959"/>
    <lineage>
        <taxon>Eukaryota</taxon>
        <taxon>Fungi</taxon>
        <taxon>Dikarya</taxon>
        <taxon>Ascomycota</taxon>
        <taxon>Saccharomycotina</taxon>
        <taxon>Saccharomycetes</taxon>
        <taxon>Saccharomycopsidaceae</taxon>
        <taxon>Saccharomycopsis</taxon>
    </lineage>
</organism>
<feature type="compositionally biased region" description="Polar residues" evidence="3">
    <location>
        <begin position="177"/>
        <end position="187"/>
    </location>
</feature>
<keyword evidence="1 2" id="KW-0175">Coiled coil</keyword>
<name>A0AAV5QPT8_9ASCO</name>
<dbReference type="Pfam" id="PF03915">
    <property type="entry name" value="AIP3"/>
    <property type="match status" value="1"/>
</dbReference>
<evidence type="ECO:0000256" key="3">
    <source>
        <dbReference type="SAM" id="MobiDB-lite"/>
    </source>
</evidence>
<dbReference type="Gene3D" id="1.20.58.1540">
    <property type="entry name" value="Actin interacting protein 3, C-terminal domain"/>
    <property type="match status" value="1"/>
</dbReference>
<dbReference type="InterPro" id="IPR051825">
    <property type="entry name" value="SRCIN1"/>
</dbReference>
<dbReference type="GO" id="GO:0030010">
    <property type="term" value="P:establishment of cell polarity"/>
    <property type="evidence" value="ECO:0007669"/>
    <property type="project" value="TreeGrafter"/>
</dbReference>
<dbReference type="InterPro" id="IPR022782">
    <property type="entry name" value="AIP3-like_C"/>
</dbReference>
<dbReference type="EMBL" id="BTFZ01000011">
    <property type="protein sequence ID" value="GMM36867.1"/>
    <property type="molecule type" value="Genomic_DNA"/>
</dbReference>
<accession>A0AAV5QPT8</accession>
<keyword evidence="6" id="KW-1185">Reference proteome</keyword>
<dbReference type="AlphaFoldDB" id="A0AAV5QPT8"/>
<dbReference type="InterPro" id="IPR005613">
    <property type="entry name" value="AIP3_C"/>
</dbReference>
<dbReference type="GO" id="GO:0051286">
    <property type="term" value="C:cell tip"/>
    <property type="evidence" value="ECO:0007669"/>
    <property type="project" value="TreeGrafter"/>
</dbReference>
<feature type="domain" description="Actin interacting protein 3 C-terminal" evidence="4">
    <location>
        <begin position="328"/>
        <end position="737"/>
    </location>
</feature>
<dbReference type="RefSeq" id="XP_064853863.1">
    <property type="nucleotide sequence ID" value="XM_064997791.1"/>
</dbReference>
<evidence type="ECO:0000313" key="5">
    <source>
        <dbReference type="EMBL" id="GMM36867.1"/>
    </source>
</evidence>
<dbReference type="InterPro" id="IPR056279">
    <property type="entry name" value="Aip3p_Bud6_N"/>
</dbReference>
<sequence>MNQSAARKGSMNTIESSVTRLLVATKHLLESLTQWAKGAATESEVSDAYVQLGGDFKVACRAFSNTGVDVADLGDVPHSLRVVLEEALCEPPSQQSLDRYLPTIRQIIVNLLRNLKKKQNAVREMNSQIINHNTQRASSAPVRKSLMQQQQQSKPLPQVDHHNHTHHQSATPARASTLGSNASAQSKQRLDSYRALREGSASVNEESDQPAVLPAALPSINVEVSDGFQSGEESDALKQLQNGDSLKRRASRRFSAYQYAKLTKQTEMPLPKDSTQPPQTTALTVENNNNNEEVDDNPENLTAQQPQQSQQPRMSVHESSTSNGTTVYLKINNRTKKVDVQLPVTFSSLRLLFIEKFAYSPGSDSFPEIYIQESITDVPYELEEHLLPDVKGGSILSLNAQEHSIEIIKDLETKVSTLQTQLSKIQDNIKETIRETILSIPPPAPAPALIDNKTKGRGFSKSLDDLDISDIRRELMVIKQISSGNKQDFASSIKSLLEKVQEFKSSGFEAPRSANRNYMEKCHSKLSEDSDELLTKVDDLQDVIEALRKDVAQRGAKPSEDQLVGVKKDIDSAQNSIDVMHEYIVKEKPNWKAIWEKELDVVCEEQQFFKLQEDLVDDLREDLEKAFETFTLVEHVSKEHQKNKGGRIRQPNLPLVEPGTSLVTVRGAMLSEVSALKPNHEKRVNAIEKAEKVREKEKQTRLKNEFEEELGGFVEGKKLKKSGGIEETERLRKKKDEENLKASFAVF</sequence>
<feature type="region of interest" description="Disordered" evidence="3">
    <location>
        <begin position="131"/>
        <end position="192"/>
    </location>
</feature>
<evidence type="ECO:0000256" key="2">
    <source>
        <dbReference type="SAM" id="Coils"/>
    </source>
</evidence>
<evidence type="ECO:0000259" key="4">
    <source>
        <dbReference type="SMART" id="SM00806"/>
    </source>
</evidence>
<comment type="caution">
    <text evidence="5">The sequence shown here is derived from an EMBL/GenBank/DDBJ whole genome shotgun (WGS) entry which is preliminary data.</text>
</comment>
<feature type="coiled-coil region" evidence="2">
    <location>
        <begin position="408"/>
        <end position="435"/>
    </location>
</feature>
<protein>
    <submittedName>
        <fullName evidence="5">Bud6 protein</fullName>
    </submittedName>
</protein>
<dbReference type="PANTHER" id="PTHR22741">
    <property type="entry name" value="P140CAP/SNIP-RELATED"/>
    <property type="match status" value="1"/>
</dbReference>
<feature type="compositionally biased region" description="Low complexity" evidence="3">
    <location>
        <begin position="144"/>
        <end position="158"/>
    </location>
</feature>
<evidence type="ECO:0000256" key="1">
    <source>
        <dbReference type="ARBA" id="ARBA00023054"/>
    </source>
</evidence>
<evidence type="ECO:0000313" key="6">
    <source>
        <dbReference type="Proteomes" id="UP001360560"/>
    </source>
</evidence>
<gene>
    <name evidence="5" type="ORF">DASC09_041920</name>
</gene>
<dbReference type="SMART" id="SM00806">
    <property type="entry name" value="AIP3"/>
    <property type="match status" value="1"/>
</dbReference>
<dbReference type="GeneID" id="90074842"/>
<dbReference type="Proteomes" id="UP001360560">
    <property type="component" value="Unassembled WGS sequence"/>
</dbReference>
<feature type="region of interest" description="Disordered" evidence="3">
    <location>
        <begin position="262"/>
        <end position="322"/>
    </location>
</feature>
<dbReference type="PANTHER" id="PTHR22741:SF10">
    <property type="entry name" value="COILED-COIL DOMAIN-CONTAINING PROTEIN CG32809"/>
    <property type="match status" value="1"/>
</dbReference>
<dbReference type="Pfam" id="PF23153">
    <property type="entry name" value="Aip3p_Bud6_N"/>
    <property type="match status" value="1"/>
</dbReference>